<evidence type="ECO:0000256" key="3">
    <source>
        <dbReference type="ARBA" id="ARBA00022475"/>
    </source>
</evidence>
<dbReference type="Gene3D" id="3.10.20.90">
    <property type="entry name" value="Phosphatidylinositol 3-kinase Catalytic Subunit, Chain A, domain 1"/>
    <property type="match status" value="1"/>
</dbReference>
<dbReference type="InterPro" id="IPR044049">
    <property type="entry name" value="EccD_transm"/>
</dbReference>
<comment type="similarity">
    <text evidence="2">Belongs to the EccD/Snm4 family.</text>
</comment>
<feature type="domain" description="EccD-like transmembrane" evidence="8">
    <location>
        <begin position="121"/>
        <end position="466"/>
    </location>
</feature>
<feature type="transmembrane region" description="Helical" evidence="7">
    <location>
        <begin position="405"/>
        <end position="424"/>
    </location>
</feature>
<feature type="transmembrane region" description="Helical" evidence="7">
    <location>
        <begin position="444"/>
        <end position="463"/>
    </location>
</feature>
<evidence type="ECO:0000256" key="7">
    <source>
        <dbReference type="SAM" id="Phobius"/>
    </source>
</evidence>
<feature type="transmembrane region" description="Helical" evidence="7">
    <location>
        <begin position="179"/>
        <end position="199"/>
    </location>
</feature>
<dbReference type="Pfam" id="PF08817">
    <property type="entry name" value="YukD"/>
    <property type="match status" value="1"/>
</dbReference>
<feature type="transmembrane region" description="Helical" evidence="7">
    <location>
        <begin position="122"/>
        <end position="141"/>
    </location>
</feature>
<feature type="transmembrane region" description="Helical" evidence="7">
    <location>
        <begin position="240"/>
        <end position="260"/>
    </location>
</feature>
<evidence type="ECO:0000313" key="9">
    <source>
        <dbReference type="EMBL" id="MEU9579117.1"/>
    </source>
</evidence>
<organism evidence="9 10">
    <name type="scientific">Streptomyces chilikensis</name>
    <dbReference type="NCBI Taxonomy" id="1194079"/>
    <lineage>
        <taxon>Bacteria</taxon>
        <taxon>Bacillati</taxon>
        <taxon>Actinomycetota</taxon>
        <taxon>Actinomycetes</taxon>
        <taxon>Kitasatosporales</taxon>
        <taxon>Streptomycetaceae</taxon>
        <taxon>Streptomyces</taxon>
    </lineage>
</organism>
<protein>
    <submittedName>
        <fullName evidence="9">Type VII secretion integral membrane protein EccD</fullName>
    </submittedName>
</protein>
<gene>
    <name evidence="9" type="primary">eccD</name>
    <name evidence="9" type="ORF">AB0D95_17940</name>
</gene>
<evidence type="ECO:0000313" key="10">
    <source>
        <dbReference type="Proteomes" id="UP001551584"/>
    </source>
</evidence>
<dbReference type="InterPro" id="IPR006707">
    <property type="entry name" value="T7SS_EccD"/>
</dbReference>
<feature type="transmembrane region" description="Helical" evidence="7">
    <location>
        <begin position="326"/>
        <end position="345"/>
    </location>
</feature>
<dbReference type="Pfam" id="PF19053">
    <property type="entry name" value="EccD"/>
    <property type="match status" value="1"/>
</dbReference>
<evidence type="ECO:0000256" key="5">
    <source>
        <dbReference type="ARBA" id="ARBA00022989"/>
    </source>
</evidence>
<dbReference type="PIRSF" id="PIRSF017804">
    <property type="entry name" value="Secretion_EccD1"/>
    <property type="match status" value="1"/>
</dbReference>
<proteinExistence type="inferred from homology"/>
<dbReference type="InterPro" id="IPR024962">
    <property type="entry name" value="YukD-like"/>
</dbReference>
<keyword evidence="3" id="KW-1003">Cell membrane</keyword>
<dbReference type="EMBL" id="JBEZNA010000040">
    <property type="protein sequence ID" value="MEU9579117.1"/>
    <property type="molecule type" value="Genomic_DNA"/>
</dbReference>
<dbReference type="RefSeq" id="WP_359273723.1">
    <property type="nucleotide sequence ID" value="NZ_JBEZNA010000040.1"/>
</dbReference>
<feature type="transmembrane region" description="Helical" evidence="7">
    <location>
        <begin position="374"/>
        <end position="393"/>
    </location>
</feature>
<evidence type="ECO:0000256" key="2">
    <source>
        <dbReference type="ARBA" id="ARBA00006162"/>
    </source>
</evidence>
<reference evidence="9 10" key="1">
    <citation type="submission" date="2024-06" db="EMBL/GenBank/DDBJ databases">
        <title>The Natural Products Discovery Center: Release of the First 8490 Sequenced Strains for Exploring Actinobacteria Biosynthetic Diversity.</title>
        <authorList>
            <person name="Kalkreuter E."/>
            <person name="Kautsar S.A."/>
            <person name="Yang D."/>
            <person name="Bader C.D."/>
            <person name="Teijaro C.N."/>
            <person name="Fluegel L."/>
            <person name="Davis C.M."/>
            <person name="Simpson J.R."/>
            <person name="Lauterbach L."/>
            <person name="Steele A.D."/>
            <person name="Gui C."/>
            <person name="Meng S."/>
            <person name="Li G."/>
            <person name="Viehrig K."/>
            <person name="Ye F."/>
            <person name="Su P."/>
            <person name="Kiefer A.F."/>
            <person name="Nichols A."/>
            <person name="Cepeda A.J."/>
            <person name="Yan W."/>
            <person name="Fan B."/>
            <person name="Jiang Y."/>
            <person name="Adhikari A."/>
            <person name="Zheng C.-J."/>
            <person name="Schuster L."/>
            <person name="Cowan T.M."/>
            <person name="Smanski M.J."/>
            <person name="Chevrette M.G."/>
            <person name="De Carvalho L.P.S."/>
            <person name="Shen B."/>
        </authorList>
    </citation>
    <scope>NUCLEOTIDE SEQUENCE [LARGE SCALE GENOMIC DNA]</scope>
    <source>
        <strain evidence="9 10">NPDC048117</strain>
    </source>
</reference>
<evidence type="ECO:0000256" key="6">
    <source>
        <dbReference type="ARBA" id="ARBA00023136"/>
    </source>
</evidence>
<comment type="caution">
    <text evidence="9">The sequence shown here is derived from an EMBL/GenBank/DDBJ whole genome shotgun (WGS) entry which is preliminary data.</text>
</comment>
<name>A0ABV3ESD8_9ACTN</name>
<keyword evidence="4 7" id="KW-0812">Transmembrane</keyword>
<evidence type="ECO:0000256" key="4">
    <source>
        <dbReference type="ARBA" id="ARBA00022692"/>
    </source>
</evidence>
<evidence type="ECO:0000259" key="8">
    <source>
        <dbReference type="Pfam" id="PF19053"/>
    </source>
</evidence>
<comment type="subcellular location">
    <subcellularLocation>
        <location evidence="1">Cell membrane</location>
        <topology evidence="1">Multi-pass membrane protein</topology>
    </subcellularLocation>
</comment>
<feature type="transmembrane region" description="Helical" evidence="7">
    <location>
        <begin position="350"/>
        <end position="368"/>
    </location>
</feature>
<dbReference type="Proteomes" id="UP001551584">
    <property type="component" value="Unassembled WGS sequence"/>
</dbReference>
<feature type="transmembrane region" description="Helical" evidence="7">
    <location>
        <begin position="211"/>
        <end position="234"/>
    </location>
</feature>
<dbReference type="NCBIfam" id="TIGR03920">
    <property type="entry name" value="T7SS_EccD"/>
    <property type="match status" value="1"/>
</dbReference>
<evidence type="ECO:0000256" key="1">
    <source>
        <dbReference type="ARBA" id="ARBA00004651"/>
    </source>
</evidence>
<sequence length="468" mass="47359">MSDNQVAGLCRLTVRAPARTIDLAVPADVPVADLLPAVLGYAGDDLEEAGIEHGGWVLQRLGGEPMDEERTLDSFELRDGETVYLRPRVEALPEVHLDDLVDGISTTLRDRPYGWTPWAGRALLRGLAMAALAVGLVVLALPGGSGSGSVRALCAAAAALLLLAGAAAASRAVGDGGAGAVLGLMVTPYLALAGWLLPGGDITGPHGAEVLGARLLAASAAGAGGAVLSLAAVAAYAALFLAPAVIAAFGALAGALMLAAGLAAHEVAGVTALGAVLLGAFVPGLSFRMAGLRMPPLPTNAQQLQEGIEPHPTAVVASRSVLADGWMSSLYGAVGVVCAGCLTVLARRDGLAEVFTSLALALLLILHARGLGNVWQRLFLTLPGAWALILLVFSQALGSGSLGRLLTVVGLLAVTAGIAIASWTVPGRRLVPYWGRGAELLHSAAAIALLPLVLWVLGVYGALRSLNG</sequence>
<keyword evidence="5 7" id="KW-1133">Transmembrane helix</keyword>
<keyword evidence="6 7" id="KW-0472">Membrane</keyword>
<accession>A0ABV3ESD8</accession>
<feature type="transmembrane region" description="Helical" evidence="7">
    <location>
        <begin position="267"/>
        <end position="287"/>
    </location>
</feature>
<keyword evidence="10" id="KW-1185">Reference proteome</keyword>
<feature type="transmembrane region" description="Helical" evidence="7">
    <location>
        <begin position="153"/>
        <end position="173"/>
    </location>
</feature>